<comment type="caution">
    <text evidence="4">The sequence shown here is derived from an EMBL/GenBank/DDBJ whole genome shotgun (WGS) entry which is preliminary data.</text>
</comment>
<feature type="chain" id="PRO_5042995713" description="Mid2 domain-containing protein" evidence="3">
    <location>
        <begin position="34"/>
        <end position="314"/>
    </location>
</feature>
<dbReference type="Proteomes" id="UP001303760">
    <property type="component" value="Unassembled WGS sequence"/>
</dbReference>
<keyword evidence="3" id="KW-0732">Signal</keyword>
<keyword evidence="2" id="KW-1133">Transmembrane helix</keyword>
<feature type="compositionally biased region" description="Low complexity" evidence="1">
    <location>
        <begin position="169"/>
        <end position="213"/>
    </location>
</feature>
<name>A0AAN7HBN0_9PEZI</name>
<keyword evidence="2" id="KW-0472">Membrane</keyword>
<keyword evidence="2" id="KW-0812">Transmembrane</keyword>
<feature type="signal peptide" evidence="3">
    <location>
        <begin position="1"/>
        <end position="33"/>
    </location>
</feature>
<evidence type="ECO:0000256" key="2">
    <source>
        <dbReference type="SAM" id="Phobius"/>
    </source>
</evidence>
<evidence type="ECO:0000256" key="1">
    <source>
        <dbReference type="SAM" id="MobiDB-lite"/>
    </source>
</evidence>
<reference evidence="4" key="2">
    <citation type="submission" date="2023-05" db="EMBL/GenBank/DDBJ databases">
        <authorList>
            <consortium name="Lawrence Berkeley National Laboratory"/>
            <person name="Steindorff A."/>
            <person name="Hensen N."/>
            <person name="Bonometti L."/>
            <person name="Westerberg I."/>
            <person name="Brannstrom I.O."/>
            <person name="Guillou S."/>
            <person name="Cros-Aarteil S."/>
            <person name="Calhoun S."/>
            <person name="Haridas S."/>
            <person name="Kuo A."/>
            <person name="Mondo S."/>
            <person name="Pangilinan J."/>
            <person name="Riley R."/>
            <person name="Labutti K."/>
            <person name="Andreopoulos B."/>
            <person name="Lipzen A."/>
            <person name="Chen C."/>
            <person name="Yanf M."/>
            <person name="Daum C."/>
            <person name="Ng V."/>
            <person name="Clum A."/>
            <person name="Ohm R."/>
            <person name="Martin F."/>
            <person name="Silar P."/>
            <person name="Natvig D."/>
            <person name="Lalanne C."/>
            <person name="Gautier V."/>
            <person name="Ament-Velasquez S.L."/>
            <person name="Kruys A."/>
            <person name="Hutchinson M.I."/>
            <person name="Powell A.J."/>
            <person name="Barry K."/>
            <person name="Miller A.N."/>
            <person name="Grigoriev I.V."/>
            <person name="Debuchy R."/>
            <person name="Gladieux P."/>
            <person name="Thoren M.H."/>
            <person name="Johannesson H."/>
        </authorList>
    </citation>
    <scope>NUCLEOTIDE SEQUENCE</scope>
    <source>
        <strain evidence="4">CBS 532.94</strain>
    </source>
</reference>
<dbReference type="AlphaFoldDB" id="A0AAN7HBN0"/>
<protein>
    <recommendedName>
        <fullName evidence="6">Mid2 domain-containing protein</fullName>
    </recommendedName>
</protein>
<accession>A0AAN7HBN0</accession>
<organism evidence="4 5">
    <name type="scientific">Achaetomium macrosporum</name>
    <dbReference type="NCBI Taxonomy" id="79813"/>
    <lineage>
        <taxon>Eukaryota</taxon>
        <taxon>Fungi</taxon>
        <taxon>Dikarya</taxon>
        <taxon>Ascomycota</taxon>
        <taxon>Pezizomycotina</taxon>
        <taxon>Sordariomycetes</taxon>
        <taxon>Sordariomycetidae</taxon>
        <taxon>Sordariales</taxon>
        <taxon>Chaetomiaceae</taxon>
        <taxon>Achaetomium</taxon>
    </lineage>
</organism>
<dbReference type="EMBL" id="MU860301">
    <property type="protein sequence ID" value="KAK4235054.1"/>
    <property type="molecule type" value="Genomic_DNA"/>
</dbReference>
<reference evidence="4" key="1">
    <citation type="journal article" date="2023" name="Mol. Phylogenet. Evol.">
        <title>Genome-scale phylogeny and comparative genomics of the fungal order Sordariales.</title>
        <authorList>
            <person name="Hensen N."/>
            <person name="Bonometti L."/>
            <person name="Westerberg I."/>
            <person name="Brannstrom I.O."/>
            <person name="Guillou S."/>
            <person name="Cros-Aarteil S."/>
            <person name="Calhoun S."/>
            <person name="Haridas S."/>
            <person name="Kuo A."/>
            <person name="Mondo S."/>
            <person name="Pangilinan J."/>
            <person name="Riley R."/>
            <person name="LaButti K."/>
            <person name="Andreopoulos B."/>
            <person name="Lipzen A."/>
            <person name="Chen C."/>
            <person name="Yan M."/>
            <person name="Daum C."/>
            <person name="Ng V."/>
            <person name="Clum A."/>
            <person name="Steindorff A."/>
            <person name="Ohm R.A."/>
            <person name="Martin F."/>
            <person name="Silar P."/>
            <person name="Natvig D.O."/>
            <person name="Lalanne C."/>
            <person name="Gautier V."/>
            <person name="Ament-Velasquez S.L."/>
            <person name="Kruys A."/>
            <person name="Hutchinson M.I."/>
            <person name="Powell A.J."/>
            <person name="Barry K."/>
            <person name="Miller A.N."/>
            <person name="Grigoriev I.V."/>
            <person name="Debuchy R."/>
            <person name="Gladieux P."/>
            <person name="Hiltunen Thoren M."/>
            <person name="Johannesson H."/>
        </authorList>
    </citation>
    <scope>NUCLEOTIDE SEQUENCE</scope>
    <source>
        <strain evidence="4">CBS 532.94</strain>
    </source>
</reference>
<evidence type="ECO:0000313" key="5">
    <source>
        <dbReference type="Proteomes" id="UP001303760"/>
    </source>
</evidence>
<gene>
    <name evidence="4" type="ORF">C8A03DRAFT_18147</name>
</gene>
<feature type="region of interest" description="Disordered" evidence="1">
    <location>
        <begin position="166"/>
        <end position="214"/>
    </location>
</feature>
<feature type="transmembrane region" description="Helical" evidence="2">
    <location>
        <begin position="222"/>
        <end position="243"/>
    </location>
</feature>
<evidence type="ECO:0008006" key="6">
    <source>
        <dbReference type="Google" id="ProtNLM"/>
    </source>
</evidence>
<proteinExistence type="predicted"/>
<sequence>MASPKLGPLHLLCAAISPLIILLLSIYPPAVGAQDSLLIDCYRWDGAVSPNNTKCPNSNACCGPKATCLSNRLCANPGDSPNVWVRGPCAVKGWDDGCAQICKYTETRGGVFPRVTPCLDGSLCCNNDPQCCQDGKGIFLDESGNVVSAKPTAAITSYPPVSDGLSRFTLTPSTSTTTTASSSSLTTSTTSTTPSNAAATTTSSTTPSAAPASNDDDTGLKVGLGLGIPLAVIVTACVAYLLFRRRASRVDHAAAAVAAPAPPYELGMAQSYHSGVPKQPGYYSTANPPAEIMGHTATELDSQPYSPQGRYELS</sequence>
<evidence type="ECO:0000313" key="4">
    <source>
        <dbReference type="EMBL" id="KAK4235054.1"/>
    </source>
</evidence>
<evidence type="ECO:0000256" key="3">
    <source>
        <dbReference type="SAM" id="SignalP"/>
    </source>
</evidence>
<keyword evidence="5" id="KW-1185">Reference proteome</keyword>